<dbReference type="GO" id="GO:0006355">
    <property type="term" value="P:regulation of DNA-templated transcription"/>
    <property type="evidence" value="ECO:0007669"/>
    <property type="project" value="InterPro"/>
</dbReference>
<feature type="transmembrane region" description="Helical" evidence="7">
    <location>
        <begin position="57"/>
        <end position="78"/>
    </location>
</feature>
<evidence type="ECO:0000256" key="5">
    <source>
        <dbReference type="ARBA" id="ARBA00023242"/>
    </source>
</evidence>
<evidence type="ECO:0000256" key="1">
    <source>
        <dbReference type="ARBA" id="ARBA00004123"/>
    </source>
</evidence>
<evidence type="ECO:0000313" key="10">
    <source>
        <dbReference type="Proteomes" id="UP001159364"/>
    </source>
</evidence>
<feature type="domain" description="NAC" evidence="8">
    <location>
        <begin position="10"/>
        <end position="178"/>
    </location>
</feature>
<dbReference type="InterPro" id="IPR003441">
    <property type="entry name" value="NAC-dom"/>
</dbReference>
<keyword evidence="5" id="KW-0539">Nucleus</keyword>
<proteinExistence type="predicted"/>
<sequence length="222" mass="25405">MDLVYNVGNRFCPTRFCPTETQLVNNYLVPKIASNDHLGIPEFDPFQLEPWNLPRKCIRVCHILSPSMLVFVILVVILCVHVEDLKITPDDLELYAFCPRFGRPKRTMTTGYWKATGYGSQIPPESAIGVTGTKKIFVFYKGKFPNGVNTNWVIHEYSVSITSPATQRTFVLCKIMKRADKKASVSTQSRRHEENVADDPFPEEVDPQMLEDMEQFFATYSE</sequence>
<keyword evidence="10" id="KW-1185">Reference proteome</keyword>
<keyword evidence="7" id="KW-1133">Transmembrane helix</keyword>
<protein>
    <recommendedName>
        <fullName evidence="8">NAC domain-containing protein</fullName>
    </recommendedName>
</protein>
<comment type="caution">
    <text evidence="9">The sequence shown here is derived from an EMBL/GenBank/DDBJ whole genome shotgun (WGS) entry which is preliminary data.</text>
</comment>
<reference evidence="9 10" key="1">
    <citation type="submission" date="2021-09" db="EMBL/GenBank/DDBJ databases">
        <title>Genomic insights and catalytic innovation underlie evolution of tropane alkaloids biosynthesis.</title>
        <authorList>
            <person name="Wang Y.-J."/>
            <person name="Tian T."/>
            <person name="Huang J.-P."/>
            <person name="Huang S.-X."/>
        </authorList>
    </citation>
    <scope>NUCLEOTIDE SEQUENCE [LARGE SCALE GENOMIC DNA]</scope>
    <source>
        <strain evidence="9">KIB-2018</strain>
        <tissue evidence="9">Leaf</tissue>
    </source>
</reference>
<dbReference type="PANTHER" id="PTHR31989">
    <property type="entry name" value="NAC DOMAIN-CONTAINING PROTEIN 82-RELATED"/>
    <property type="match status" value="1"/>
</dbReference>
<evidence type="ECO:0000256" key="4">
    <source>
        <dbReference type="ARBA" id="ARBA00023163"/>
    </source>
</evidence>
<evidence type="ECO:0000259" key="8">
    <source>
        <dbReference type="PROSITE" id="PS51005"/>
    </source>
</evidence>
<dbReference type="GO" id="GO:0003677">
    <property type="term" value="F:DNA binding"/>
    <property type="evidence" value="ECO:0007669"/>
    <property type="project" value="UniProtKB-KW"/>
</dbReference>
<evidence type="ECO:0000256" key="2">
    <source>
        <dbReference type="ARBA" id="ARBA00023015"/>
    </source>
</evidence>
<dbReference type="AlphaFoldDB" id="A0AAV8T9P2"/>
<dbReference type="InterPro" id="IPR036093">
    <property type="entry name" value="NAC_dom_sf"/>
</dbReference>
<accession>A0AAV8T9P2</accession>
<feature type="region of interest" description="Disordered" evidence="6">
    <location>
        <begin position="184"/>
        <end position="205"/>
    </location>
</feature>
<dbReference type="EMBL" id="JAIWQS010000006">
    <property type="protein sequence ID" value="KAJ8763044.1"/>
    <property type="molecule type" value="Genomic_DNA"/>
</dbReference>
<evidence type="ECO:0000256" key="6">
    <source>
        <dbReference type="SAM" id="MobiDB-lite"/>
    </source>
</evidence>
<dbReference type="Pfam" id="PF02365">
    <property type="entry name" value="NAM"/>
    <property type="match status" value="1"/>
</dbReference>
<dbReference type="PROSITE" id="PS51005">
    <property type="entry name" value="NAC"/>
    <property type="match status" value="1"/>
</dbReference>
<keyword evidence="7" id="KW-0472">Membrane</keyword>
<keyword evidence="7" id="KW-0812">Transmembrane</keyword>
<evidence type="ECO:0000313" key="9">
    <source>
        <dbReference type="EMBL" id="KAJ8763044.1"/>
    </source>
</evidence>
<dbReference type="Proteomes" id="UP001159364">
    <property type="component" value="Linkage Group LG06"/>
</dbReference>
<comment type="subcellular location">
    <subcellularLocation>
        <location evidence="1">Nucleus</location>
    </subcellularLocation>
</comment>
<gene>
    <name evidence="9" type="ORF">K2173_023249</name>
</gene>
<organism evidence="9 10">
    <name type="scientific">Erythroxylum novogranatense</name>
    <dbReference type="NCBI Taxonomy" id="1862640"/>
    <lineage>
        <taxon>Eukaryota</taxon>
        <taxon>Viridiplantae</taxon>
        <taxon>Streptophyta</taxon>
        <taxon>Embryophyta</taxon>
        <taxon>Tracheophyta</taxon>
        <taxon>Spermatophyta</taxon>
        <taxon>Magnoliopsida</taxon>
        <taxon>eudicotyledons</taxon>
        <taxon>Gunneridae</taxon>
        <taxon>Pentapetalae</taxon>
        <taxon>rosids</taxon>
        <taxon>fabids</taxon>
        <taxon>Malpighiales</taxon>
        <taxon>Erythroxylaceae</taxon>
        <taxon>Erythroxylum</taxon>
    </lineage>
</organism>
<keyword evidence="4" id="KW-0804">Transcription</keyword>
<keyword evidence="2" id="KW-0805">Transcription regulation</keyword>
<dbReference type="Gene3D" id="2.170.150.80">
    <property type="entry name" value="NAC domain"/>
    <property type="match status" value="1"/>
</dbReference>
<evidence type="ECO:0000256" key="7">
    <source>
        <dbReference type="SAM" id="Phobius"/>
    </source>
</evidence>
<dbReference type="SUPFAM" id="SSF101941">
    <property type="entry name" value="NAC domain"/>
    <property type="match status" value="2"/>
</dbReference>
<feature type="compositionally biased region" description="Acidic residues" evidence="6">
    <location>
        <begin position="196"/>
        <end position="205"/>
    </location>
</feature>
<evidence type="ECO:0000256" key="3">
    <source>
        <dbReference type="ARBA" id="ARBA00023125"/>
    </source>
</evidence>
<keyword evidence="3" id="KW-0238">DNA-binding</keyword>
<dbReference type="GO" id="GO:0005634">
    <property type="term" value="C:nucleus"/>
    <property type="evidence" value="ECO:0007669"/>
    <property type="project" value="UniProtKB-SubCell"/>
</dbReference>
<name>A0AAV8T9P2_9ROSI</name>